<evidence type="ECO:0000256" key="1">
    <source>
        <dbReference type="SAM" id="MobiDB-lite"/>
    </source>
</evidence>
<reference evidence="3" key="1">
    <citation type="journal article" date="2014" name="Proc. Natl. Acad. Sci. U.S.A.">
        <title>Extensive sampling of basidiomycete genomes demonstrates inadequacy of the white-rot/brown-rot paradigm for wood decay fungi.</title>
        <authorList>
            <person name="Riley R."/>
            <person name="Salamov A.A."/>
            <person name="Brown D.W."/>
            <person name="Nagy L.G."/>
            <person name="Floudas D."/>
            <person name="Held B.W."/>
            <person name="Levasseur A."/>
            <person name="Lombard V."/>
            <person name="Morin E."/>
            <person name="Otillar R."/>
            <person name="Lindquist E.A."/>
            <person name="Sun H."/>
            <person name="LaButti K.M."/>
            <person name="Schmutz J."/>
            <person name="Jabbour D."/>
            <person name="Luo H."/>
            <person name="Baker S.E."/>
            <person name="Pisabarro A.G."/>
            <person name="Walton J.D."/>
            <person name="Blanchette R.A."/>
            <person name="Henrissat B."/>
            <person name="Martin F."/>
            <person name="Cullen D."/>
            <person name="Hibbett D.S."/>
            <person name="Grigoriev I.V."/>
        </authorList>
    </citation>
    <scope>NUCLEOTIDE SEQUENCE [LARGE SCALE GENOMIC DNA]</scope>
    <source>
        <strain evidence="3">MUCL 33604</strain>
    </source>
</reference>
<dbReference type="PANTHER" id="PTHR37287">
    <property type="entry name" value="INO EIGHTY SUBUNIT 1"/>
    <property type="match status" value="1"/>
</dbReference>
<dbReference type="HOGENOM" id="CLU_007606_2_1_1"/>
<accession>A0A067QMH2</accession>
<name>A0A067QMH2_9AGAM</name>
<dbReference type="AlphaFoldDB" id="A0A067QMH2"/>
<dbReference type="EMBL" id="KL197710">
    <property type="protein sequence ID" value="KDQ63831.1"/>
    <property type="molecule type" value="Genomic_DNA"/>
</dbReference>
<protein>
    <recommendedName>
        <fullName evidence="4">Ino eighty subunit 1</fullName>
    </recommendedName>
</protein>
<dbReference type="OrthoDB" id="5413003at2759"/>
<evidence type="ECO:0000313" key="2">
    <source>
        <dbReference type="EMBL" id="KDQ63831.1"/>
    </source>
</evidence>
<dbReference type="InterPro" id="IPR038014">
    <property type="entry name" value="Ies1"/>
</dbReference>
<feature type="region of interest" description="Disordered" evidence="1">
    <location>
        <begin position="431"/>
        <end position="476"/>
    </location>
</feature>
<proteinExistence type="predicted"/>
<evidence type="ECO:0008006" key="4">
    <source>
        <dbReference type="Google" id="ProtNLM"/>
    </source>
</evidence>
<dbReference type="GO" id="GO:0031011">
    <property type="term" value="C:Ino80 complex"/>
    <property type="evidence" value="ECO:0007669"/>
    <property type="project" value="InterPro"/>
</dbReference>
<feature type="compositionally biased region" description="Polar residues" evidence="1">
    <location>
        <begin position="367"/>
        <end position="377"/>
    </location>
</feature>
<organism evidence="2 3">
    <name type="scientific">Jaapia argillacea MUCL 33604</name>
    <dbReference type="NCBI Taxonomy" id="933084"/>
    <lineage>
        <taxon>Eukaryota</taxon>
        <taxon>Fungi</taxon>
        <taxon>Dikarya</taxon>
        <taxon>Basidiomycota</taxon>
        <taxon>Agaricomycotina</taxon>
        <taxon>Agaricomycetes</taxon>
        <taxon>Agaricomycetidae</taxon>
        <taxon>Jaapiales</taxon>
        <taxon>Jaapiaceae</taxon>
        <taxon>Jaapia</taxon>
    </lineage>
</organism>
<feature type="compositionally biased region" description="Basic and acidic residues" evidence="1">
    <location>
        <begin position="347"/>
        <end position="361"/>
    </location>
</feature>
<dbReference type="PANTHER" id="PTHR37287:SF1">
    <property type="entry name" value="INO EIGHTY SUBUNIT 1"/>
    <property type="match status" value="1"/>
</dbReference>
<feature type="region of interest" description="Disordered" evidence="1">
    <location>
        <begin position="1"/>
        <end position="29"/>
    </location>
</feature>
<sequence length="476" mass="54002">MASDHAEPSGHPNIQGWTPRHSDTPPQYVHRKTLPIKRGDAEPLSREDIQFDLLHYIFSDPTRAFTDQSPGKSAQKVTFAELYVNALFNSSKCSKVLKDKMVETPAFALEFAKICLLTNVGRINTTMAFFPEMKTALRSYHPVPSLQKTDGNAQDAPRIKNCLKAALLPSEFKTVPPSTPAEIMENLQSGHRPPTSVVNLIFVLSNHASSLPHFDPPTDFLDLFLPVPMSSPSRAKAFLWLIFYYLEGPTLTNPFADDYARQHLGKVPYLRRLSQADVRKENIDPPEEIEWGKRMSNRRSLFLQKLVHAGENEKRSNPPAQPPPPKDMGARRHRVPHPAVHQASRGETFHHYVPKDRDQNRPRNLQPRVNPSAQPQLAHTAGVYHAEPERTMLQHAWHAVMTADPLMDSDEEIPDDHIRRDLERRLRVINRLRGKTPSPPPPPMPPHTESNVNGDDGPNLLPRESFTGRWQEAQWD</sequence>
<dbReference type="InParanoid" id="A0A067QMH2"/>
<dbReference type="Proteomes" id="UP000027265">
    <property type="component" value="Unassembled WGS sequence"/>
</dbReference>
<feature type="compositionally biased region" description="Pro residues" evidence="1">
    <location>
        <begin position="437"/>
        <end position="446"/>
    </location>
</feature>
<feature type="region of interest" description="Disordered" evidence="1">
    <location>
        <begin position="309"/>
        <end position="377"/>
    </location>
</feature>
<keyword evidence="3" id="KW-1185">Reference proteome</keyword>
<gene>
    <name evidence="2" type="ORF">JAAARDRAFT_170061</name>
</gene>
<dbReference type="STRING" id="933084.A0A067QMH2"/>
<evidence type="ECO:0000313" key="3">
    <source>
        <dbReference type="Proteomes" id="UP000027265"/>
    </source>
</evidence>